<dbReference type="AlphaFoldDB" id="A0A8H6P2T4"/>
<sequence>MQGSNNPSLPRIVIEPSSPQSPSISCAFSPSTPTNPTSSRSTAKPSQQPSQTESRPGTGTGTRSSKIHPSFQPILRLLRTPLCPLVSSTTGQQHPEFPKTLLAYHLLTSRQLDNLARHFHQVWPPVDATTAYPVSIPAWIGAQGEESVDLRTKRRRFGRFIGLRGCESPTFSEHREVQAGSDSDSVSEEDTEELLARMEWEWEQGLLQAQRDDPDAILRWKAFGC</sequence>
<evidence type="ECO:0000256" key="1">
    <source>
        <dbReference type="SAM" id="MobiDB-lite"/>
    </source>
</evidence>
<protein>
    <submittedName>
        <fullName evidence="2">Uncharacterized protein</fullName>
    </submittedName>
</protein>
<evidence type="ECO:0000313" key="4">
    <source>
        <dbReference type="Proteomes" id="UP000630445"/>
    </source>
</evidence>
<dbReference type="EMBL" id="JACBAD010002105">
    <property type="protein sequence ID" value="KAF7116251.1"/>
    <property type="molecule type" value="Genomic_DNA"/>
</dbReference>
<feature type="compositionally biased region" description="Low complexity" evidence="1">
    <location>
        <begin position="16"/>
        <end position="42"/>
    </location>
</feature>
<comment type="caution">
    <text evidence="2">The sequence shown here is derived from an EMBL/GenBank/DDBJ whole genome shotgun (WGS) entry which is preliminary data.</text>
</comment>
<gene>
    <name evidence="2" type="ORF">CNMCM5793_004327</name>
    <name evidence="3" type="ORF">CNMCM6106_006395</name>
</gene>
<dbReference type="EMBL" id="JACBAF010002278">
    <property type="protein sequence ID" value="KAF7159260.1"/>
    <property type="molecule type" value="Genomic_DNA"/>
</dbReference>
<accession>A0A8H6P2T4</accession>
<organism evidence="2 4">
    <name type="scientific">Aspergillus hiratsukae</name>
    <dbReference type="NCBI Taxonomy" id="1194566"/>
    <lineage>
        <taxon>Eukaryota</taxon>
        <taxon>Fungi</taxon>
        <taxon>Dikarya</taxon>
        <taxon>Ascomycota</taxon>
        <taxon>Pezizomycotina</taxon>
        <taxon>Eurotiomycetes</taxon>
        <taxon>Eurotiomycetidae</taxon>
        <taxon>Eurotiales</taxon>
        <taxon>Aspergillaceae</taxon>
        <taxon>Aspergillus</taxon>
        <taxon>Aspergillus subgen. Fumigati</taxon>
    </lineage>
</organism>
<reference evidence="2" key="1">
    <citation type="submission" date="2020-06" db="EMBL/GenBank/DDBJ databases">
        <title>Draft genome sequences of strains closely related to Aspergillus parafelis and Aspergillus hiratsukae.</title>
        <authorList>
            <person name="Dos Santos R.A.C."/>
            <person name="Rivero-Menendez O."/>
            <person name="Steenwyk J.L."/>
            <person name="Mead M.E."/>
            <person name="Goldman G.H."/>
            <person name="Alastruey-Izquierdo A."/>
            <person name="Rokas A."/>
        </authorList>
    </citation>
    <scope>NUCLEOTIDE SEQUENCE</scope>
    <source>
        <strain evidence="2">CNM-CM5793</strain>
        <strain evidence="3">CNM-CM6106</strain>
    </source>
</reference>
<proteinExistence type="predicted"/>
<dbReference type="Proteomes" id="UP000630445">
    <property type="component" value="Unassembled WGS sequence"/>
</dbReference>
<dbReference type="OrthoDB" id="4156665at2759"/>
<feature type="region of interest" description="Disordered" evidence="1">
    <location>
        <begin position="1"/>
        <end position="67"/>
    </location>
</feature>
<keyword evidence="4" id="KW-1185">Reference proteome</keyword>
<name>A0A8H6P2T4_9EURO</name>
<evidence type="ECO:0000313" key="2">
    <source>
        <dbReference type="EMBL" id="KAF7116251.1"/>
    </source>
</evidence>
<evidence type="ECO:0000313" key="3">
    <source>
        <dbReference type="EMBL" id="KAF7159260.1"/>
    </source>
</evidence>
<dbReference type="Proteomes" id="UP000662466">
    <property type="component" value="Unassembled WGS sequence"/>
</dbReference>
<feature type="compositionally biased region" description="Polar residues" evidence="1">
    <location>
        <begin position="43"/>
        <end position="64"/>
    </location>
</feature>